<accession>A0A1Z4BSC9</accession>
<dbReference type="PROSITE" id="PS51782">
    <property type="entry name" value="LYSM"/>
    <property type="match status" value="1"/>
</dbReference>
<dbReference type="Gene3D" id="1.10.530.10">
    <property type="match status" value="1"/>
</dbReference>
<dbReference type="PANTHER" id="PTHR21666:SF289">
    <property type="entry name" value="L-ALA--D-GLU ENDOPEPTIDASE"/>
    <property type="match status" value="1"/>
</dbReference>
<evidence type="ECO:0000313" key="4">
    <source>
        <dbReference type="Proteomes" id="UP000197007"/>
    </source>
</evidence>
<organism evidence="3 4">
    <name type="scientific">Capnocytophaga endodontalis</name>
    <dbReference type="NCBI Taxonomy" id="2708117"/>
    <lineage>
        <taxon>Bacteria</taxon>
        <taxon>Pseudomonadati</taxon>
        <taxon>Bacteroidota</taxon>
        <taxon>Flavobacteriia</taxon>
        <taxon>Flavobacteriales</taxon>
        <taxon>Flavobacteriaceae</taxon>
        <taxon>Capnocytophaga</taxon>
    </lineage>
</organism>
<evidence type="ECO:0000313" key="3">
    <source>
        <dbReference type="EMBL" id="ASF44215.1"/>
    </source>
</evidence>
<proteinExistence type="predicted"/>
<gene>
    <name evidence="3" type="ORF">CBG49_14550</name>
</gene>
<dbReference type="PANTHER" id="PTHR21666">
    <property type="entry name" value="PEPTIDASE-RELATED"/>
    <property type="match status" value="1"/>
</dbReference>
<feature type="region of interest" description="Disordered" evidence="1">
    <location>
        <begin position="41"/>
        <end position="108"/>
    </location>
</feature>
<dbReference type="EMBL" id="CP022022">
    <property type="protein sequence ID" value="ASF44215.1"/>
    <property type="molecule type" value="Genomic_DNA"/>
</dbReference>
<dbReference type="KEGG" id="capn:CBG49_14550"/>
<feature type="compositionally biased region" description="Basic and acidic residues" evidence="1">
    <location>
        <begin position="60"/>
        <end position="108"/>
    </location>
</feature>
<dbReference type="Gene3D" id="2.70.70.10">
    <property type="entry name" value="Glucose Permease (Domain IIA)"/>
    <property type="match status" value="1"/>
</dbReference>
<keyword evidence="4" id="KW-1185">Reference proteome</keyword>
<dbReference type="InterPro" id="IPR011055">
    <property type="entry name" value="Dup_hybrid_motif"/>
</dbReference>
<feature type="domain" description="LysM" evidence="2">
    <location>
        <begin position="5"/>
        <end position="50"/>
    </location>
</feature>
<dbReference type="CDD" id="cd12797">
    <property type="entry name" value="M23_peptidase"/>
    <property type="match status" value="1"/>
</dbReference>
<dbReference type="SUPFAM" id="SSF53955">
    <property type="entry name" value="Lysozyme-like"/>
    <property type="match status" value="1"/>
</dbReference>
<protein>
    <recommendedName>
        <fullName evidence="2">LysM domain-containing protein</fullName>
    </recommendedName>
</protein>
<reference evidence="4" key="1">
    <citation type="submission" date="2017-06" db="EMBL/GenBank/DDBJ databases">
        <title>Complete genome sequence of Capnocytophaga sp. KCOM 1579 (=ChDC OS43) isolated from a human refractory periapical abscess lesion.</title>
        <authorList>
            <person name="Kook J.-K."/>
            <person name="Park S.-N."/>
            <person name="Lim Y.K."/>
            <person name="Roh H."/>
        </authorList>
    </citation>
    <scope>NUCLEOTIDE SEQUENCE [LARGE SCALE GENOMIC DNA]</scope>
    <source>
        <strain evidence="4">ChDC OS43</strain>
    </source>
</reference>
<evidence type="ECO:0000256" key="1">
    <source>
        <dbReference type="SAM" id="MobiDB-lite"/>
    </source>
</evidence>
<dbReference type="InterPro" id="IPR018392">
    <property type="entry name" value="LysM"/>
</dbReference>
<dbReference type="InterPro" id="IPR023346">
    <property type="entry name" value="Lysozyme-like_dom_sf"/>
</dbReference>
<dbReference type="GO" id="GO:0004222">
    <property type="term" value="F:metalloendopeptidase activity"/>
    <property type="evidence" value="ECO:0007669"/>
    <property type="project" value="TreeGrafter"/>
</dbReference>
<dbReference type="InterPro" id="IPR025460">
    <property type="entry name" value="DUF4280"/>
</dbReference>
<dbReference type="Pfam" id="PF14107">
    <property type="entry name" value="DUF4280"/>
    <property type="match status" value="1"/>
</dbReference>
<name>A0A1Z4BSC9_9FLAO</name>
<evidence type="ECO:0000259" key="2">
    <source>
        <dbReference type="PROSITE" id="PS51782"/>
    </source>
</evidence>
<dbReference type="RefSeq" id="WP_088595053.1">
    <property type="nucleotide sequence ID" value="NZ_CP022022.1"/>
</dbReference>
<dbReference type="InterPro" id="IPR050570">
    <property type="entry name" value="Cell_wall_metabolism_enzyme"/>
</dbReference>
<dbReference type="Proteomes" id="UP000197007">
    <property type="component" value="Chromosome"/>
</dbReference>
<sequence>MQEQSKYTVKSKDTFVSIAKQIGLKDPMKLKEYHNERADFNSQVGNELHPNITLLMPSSEEVRELNEEKPFKDEVKQEQREEEQKQQEEKEKEAAAEQQKQEGKSEHDGQYYVVNGAKCICNKAENPNQQATLQVTSHKTIVFNEQSDKYVATEDDKTFIPAAMTFGKCTLKPSSSGNLPCSPQFAPKWGKTYDGTKVLDKNTLTKISELQCMIGGKITIAKHGQTDSVLLQHSENTTPLEVSAVNPTIEMPKKEPALPSVDSITLTKISGRSPFSTQKSDKKIPLIYLRKGEEVSFKASVKKGNSDLVSWMIYKGFKGEKKSELLEKQQIGVEFSHKFEEYGDFRIEGFGTPKNSEKYKSYDDCSINLRVIENTITSVKCLQEGETAEKDTKNNWVFKKDASLTFKANFYIEPTEEELSSLKMTVLDERGSILNDFSQKGNSITFVPENKGTVYTIQVEYTTSSGKKVQEKLKGKCALNSVISISPTNNASEIRPNEEITINVTKMRFSDNSEDLANIKWALNGKVVQEGGRTYKFSNDKEGIYYIEAFSLKSNSLTKPDEKDTWKLTITENEVKDISAEGMPRVGKPFTLTAKTIFPDLSDKDLKNLKWDIPFSYIDENGIEHKPFEKHFQIKGMGLGSPKDPRTKIIIPSVEGEFEVTCSINKKTIKNKINIVRPTISSPHWIDKDGSSGNILATAGYDQEMYAYIKHLGLDGEEVVVEVYDAKDKKNPIFTSEKITVPVGSKEFTFHYSVKKVFKGKTEEEKKEEDRNRKDFQIFFKVKPIDNKLLKESLNEEFENNLLTITNKGDIVEAYFCNSDDTEKRKFIESGKVAHLKIYATNMKNREVEVLFFTRDKFHYPKNTTQNELTWKLWSEIKTHNIKGEPFHSTKGKINDKGELLVELDTSKYKWIKEDIIAVFKIKGKEGNEKGAYIKEWYSLILHSYPQLTKLAENKATVKVGGLLGIGKVERVELEEEGHSCPRCTAPVTVAQLRELFPDVEEKRLKTVADTYTKYMKELQMDTCWNKAHFFAQVAIETGFKLHIKKGENMNYKSEEDLYEKFPSRFFKGKWVKDKSGEKWVSDKDPKAEFRDKENHVFKSKELSLKASELIKSTPRDQNIANFVYGNRYGNGNEASGDGWRFRGSGLIQLTFKDNFKMVNNKIEKLWGKSILTDSGAEEVRKELELAVLTSMGYFAAREANRKANGASSDQQIKEVCLKVGNDVDIKINNRKTKNHEEKKRFFKDKSSKTFKTNECLWRKGGNGKWYDPVENPRLTKYNWSGNIKPSSATYGWCRRNPNGTKKYHSGLDLFAIPAKDKVFACLKGNIHQVKYSESAGWIIRIKVQNVKDLLEQEKQVNYTPQYTDELKGIDIKETDDVFFIYMHLHSVFFTEEDAKNKKEVDTGTPLGYAGVSGSIANKGRAPHLHLEIATVLDAYGKGETVRTNPARFIKLNSYDTKDQDDAAKNKHCHDGPVK</sequence>